<reference evidence="1" key="1">
    <citation type="submission" date="2014-05" db="EMBL/GenBank/DDBJ databases">
        <authorList>
            <person name="Chronopoulou M."/>
        </authorList>
    </citation>
    <scope>NUCLEOTIDE SEQUENCE</scope>
    <source>
        <tissue evidence="1">Whole organism</tissue>
    </source>
</reference>
<dbReference type="EMBL" id="HACA01005103">
    <property type="protein sequence ID" value="CDW22464.1"/>
    <property type="molecule type" value="Transcribed_RNA"/>
</dbReference>
<evidence type="ECO:0000313" key="1">
    <source>
        <dbReference type="EMBL" id="CDW22464.1"/>
    </source>
</evidence>
<name>A0A0K2T8Q0_LEPSM</name>
<accession>A0A0K2T8Q0</accession>
<proteinExistence type="predicted"/>
<dbReference type="AlphaFoldDB" id="A0A0K2T8Q0"/>
<sequence length="27" mass="3388">MNLFLYKINMDLRTYLKILKNVFLFHV</sequence>
<organism evidence="1">
    <name type="scientific">Lepeophtheirus salmonis</name>
    <name type="common">Salmon louse</name>
    <name type="synonym">Caligus salmonis</name>
    <dbReference type="NCBI Taxonomy" id="72036"/>
    <lineage>
        <taxon>Eukaryota</taxon>
        <taxon>Metazoa</taxon>
        <taxon>Ecdysozoa</taxon>
        <taxon>Arthropoda</taxon>
        <taxon>Crustacea</taxon>
        <taxon>Multicrustacea</taxon>
        <taxon>Hexanauplia</taxon>
        <taxon>Copepoda</taxon>
        <taxon>Siphonostomatoida</taxon>
        <taxon>Caligidae</taxon>
        <taxon>Lepeophtheirus</taxon>
    </lineage>
</organism>
<protein>
    <submittedName>
        <fullName evidence="1">Uncharacterized protein</fullName>
    </submittedName>
</protein>